<sequence>MLNVFQANSQGLTSDTWNLKYPVLKTILVNVPCLEEQTAIGNFFKQLDDTIALHQRTLEKYQKLKISYLEKMFPKENEQFPELRFPNFTDAWEQRKLGEVATFLNGRAYKQDELLSKGKYPVLRVGNFNTNDRWYFSDLELPSKFYADNGDLLYTWATIFSPHIWNGKKVIYHYHIWKVEVSEKLDKFFLLQLLKADKSLTSNTNGSTMIHITKSEIENKFIKFPSIKEQQKIGLFFKQLDDTIALHQREVDKYKKIKQAYLEKMFV</sequence>
<protein>
    <submittedName>
        <fullName evidence="5">Restriction modification system DNA specificity subunit</fullName>
    </submittedName>
</protein>
<dbReference type="REBASE" id="377986">
    <property type="entry name" value="S2.Ase10851ORF2389P"/>
</dbReference>
<evidence type="ECO:0000313" key="6">
    <source>
        <dbReference type="Proteomes" id="UP000254507"/>
    </source>
</evidence>
<dbReference type="InterPro" id="IPR000055">
    <property type="entry name" value="Restrct_endonuc_typeI_TRD"/>
</dbReference>
<dbReference type="EMBL" id="UFSB01000002">
    <property type="protein sequence ID" value="SUU74756.1"/>
    <property type="molecule type" value="Genomic_DNA"/>
</dbReference>
<dbReference type="AlphaFoldDB" id="A0A380VZX5"/>
<feature type="domain" description="Type I restriction modification DNA specificity" evidence="4">
    <location>
        <begin position="13"/>
        <end position="59"/>
    </location>
</feature>
<keyword evidence="2" id="KW-0680">Restriction system</keyword>
<dbReference type="Pfam" id="PF01420">
    <property type="entry name" value="Methylase_S"/>
    <property type="match status" value="2"/>
</dbReference>
<dbReference type="GO" id="GO:0009307">
    <property type="term" value="P:DNA restriction-modification system"/>
    <property type="evidence" value="ECO:0007669"/>
    <property type="project" value="UniProtKB-KW"/>
</dbReference>
<dbReference type="PANTHER" id="PTHR30408:SF12">
    <property type="entry name" value="TYPE I RESTRICTION ENZYME MJAVIII SPECIFICITY SUBUNIT"/>
    <property type="match status" value="1"/>
</dbReference>
<accession>A0A380VZX5</accession>
<organism evidence="5 6">
    <name type="scientific">Actinobacillus seminis</name>
    <dbReference type="NCBI Taxonomy" id="722"/>
    <lineage>
        <taxon>Bacteria</taxon>
        <taxon>Pseudomonadati</taxon>
        <taxon>Pseudomonadota</taxon>
        <taxon>Gammaproteobacteria</taxon>
        <taxon>Pasteurellales</taxon>
        <taxon>Pasteurellaceae</taxon>
        <taxon>Actinobacillus</taxon>
    </lineage>
</organism>
<evidence type="ECO:0000256" key="2">
    <source>
        <dbReference type="ARBA" id="ARBA00022747"/>
    </source>
</evidence>
<feature type="domain" description="Type I restriction modification DNA specificity" evidence="4">
    <location>
        <begin position="91"/>
        <end position="250"/>
    </location>
</feature>
<dbReference type="SUPFAM" id="SSF116734">
    <property type="entry name" value="DNA methylase specificity domain"/>
    <property type="match status" value="2"/>
</dbReference>
<dbReference type="InterPro" id="IPR044946">
    <property type="entry name" value="Restrct_endonuc_typeI_TRD_sf"/>
</dbReference>
<evidence type="ECO:0000259" key="4">
    <source>
        <dbReference type="Pfam" id="PF01420"/>
    </source>
</evidence>
<keyword evidence="3" id="KW-0238">DNA-binding</keyword>
<gene>
    <name evidence="5" type="ORF">NCTC10851_02387</name>
</gene>
<evidence type="ECO:0000256" key="1">
    <source>
        <dbReference type="ARBA" id="ARBA00010923"/>
    </source>
</evidence>
<dbReference type="PANTHER" id="PTHR30408">
    <property type="entry name" value="TYPE-1 RESTRICTION ENZYME ECOKI SPECIFICITY PROTEIN"/>
    <property type="match status" value="1"/>
</dbReference>
<dbReference type="Gene3D" id="3.90.220.20">
    <property type="entry name" value="DNA methylase specificity domains"/>
    <property type="match status" value="2"/>
</dbReference>
<dbReference type="Gene3D" id="1.10.287.1120">
    <property type="entry name" value="Bipartite methylase S protein"/>
    <property type="match status" value="1"/>
</dbReference>
<evidence type="ECO:0000313" key="5">
    <source>
        <dbReference type="EMBL" id="SUU74756.1"/>
    </source>
</evidence>
<name>A0A380VZX5_9PAST</name>
<comment type="similarity">
    <text evidence="1">Belongs to the type-I restriction system S methylase family.</text>
</comment>
<dbReference type="CDD" id="cd17254">
    <property type="entry name" value="RMtype1_S_FclI-TRD1-CR1_like"/>
    <property type="match status" value="1"/>
</dbReference>
<dbReference type="InterPro" id="IPR052021">
    <property type="entry name" value="Type-I_RS_S_subunit"/>
</dbReference>
<proteinExistence type="inferred from homology"/>
<evidence type="ECO:0000256" key="3">
    <source>
        <dbReference type="ARBA" id="ARBA00023125"/>
    </source>
</evidence>
<dbReference type="Proteomes" id="UP000254507">
    <property type="component" value="Unassembled WGS sequence"/>
</dbReference>
<dbReference type="GO" id="GO:0003677">
    <property type="term" value="F:DNA binding"/>
    <property type="evidence" value="ECO:0007669"/>
    <property type="project" value="UniProtKB-KW"/>
</dbReference>
<reference evidence="5 6" key="1">
    <citation type="submission" date="2018-06" db="EMBL/GenBank/DDBJ databases">
        <authorList>
            <consortium name="Pathogen Informatics"/>
            <person name="Doyle S."/>
        </authorList>
    </citation>
    <scope>NUCLEOTIDE SEQUENCE [LARGE SCALE GENOMIC DNA]</scope>
    <source>
        <strain evidence="5 6">NCTC10851</strain>
    </source>
</reference>